<reference evidence="1" key="1">
    <citation type="journal article" date="2023" name="IScience">
        <title>Live-bearing cockroach genome reveals convergent evolutionary mechanisms linked to viviparity in insects and beyond.</title>
        <authorList>
            <person name="Fouks B."/>
            <person name="Harrison M.C."/>
            <person name="Mikhailova A.A."/>
            <person name="Marchal E."/>
            <person name="English S."/>
            <person name="Carruthers M."/>
            <person name="Jennings E.C."/>
            <person name="Chiamaka E.L."/>
            <person name="Frigard R.A."/>
            <person name="Pippel M."/>
            <person name="Attardo G.M."/>
            <person name="Benoit J.B."/>
            <person name="Bornberg-Bauer E."/>
            <person name="Tobe S.S."/>
        </authorList>
    </citation>
    <scope>NUCLEOTIDE SEQUENCE</scope>
    <source>
        <strain evidence="1">Stay&amp;Tobe</strain>
    </source>
</reference>
<dbReference type="AlphaFoldDB" id="A0AAD7ZBQ4"/>
<evidence type="ECO:0000313" key="1">
    <source>
        <dbReference type="EMBL" id="KAJ9577729.1"/>
    </source>
</evidence>
<dbReference type="EMBL" id="JASPKZ010009349">
    <property type="protein sequence ID" value="KAJ9577729.1"/>
    <property type="molecule type" value="Genomic_DNA"/>
</dbReference>
<gene>
    <name evidence="1" type="ORF">L9F63_005722</name>
</gene>
<sequence>RQDQLAVTFQDQLSGYAERAGFLAGSFKCSIWVGRKRVSGPVKSADGRQRVKWTVEFYYPILQESIHSNSARGQRNAFMLASHKYHIQRRLRRAILRRSSCSSSPTSWIKQQVTSSGNAFYGLMRSKIRRLNMQTGAT</sequence>
<dbReference type="Proteomes" id="UP001233999">
    <property type="component" value="Unassembled WGS sequence"/>
</dbReference>
<keyword evidence="2" id="KW-1185">Reference proteome</keyword>
<name>A0AAD7ZBQ4_DIPPU</name>
<feature type="non-terminal residue" evidence="1">
    <location>
        <position position="138"/>
    </location>
</feature>
<evidence type="ECO:0000313" key="2">
    <source>
        <dbReference type="Proteomes" id="UP001233999"/>
    </source>
</evidence>
<reference evidence="1" key="2">
    <citation type="submission" date="2023-05" db="EMBL/GenBank/DDBJ databases">
        <authorList>
            <person name="Fouks B."/>
        </authorList>
    </citation>
    <scope>NUCLEOTIDE SEQUENCE</scope>
    <source>
        <strain evidence="1">Stay&amp;Tobe</strain>
        <tissue evidence="1">Testes</tissue>
    </source>
</reference>
<protein>
    <submittedName>
        <fullName evidence="1">Uncharacterized protein</fullName>
    </submittedName>
</protein>
<feature type="non-terminal residue" evidence="1">
    <location>
        <position position="1"/>
    </location>
</feature>
<accession>A0AAD7ZBQ4</accession>
<organism evidence="1 2">
    <name type="scientific">Diploptera punctata</name>
    <name type="common">Pacific beetle cockroach</name>
    <dbReference type="NCBI Taxonomy" id="6984"/>
    <lineage>
        <taxon>Eukaryota</taxon>
        <taxon>Metazoa</taxon>
        <taxon>Ecdysozoa</taxon>
        <taxon>Arthropoda</taxon>
        <taxon>Hexapoda</taxon>
        <taxon>Insecta</taxon>
        <taxon>Pterygota</taxon>
        <taxon>Neoptera</taxon>
        <taxon>Polyneoptera</taxon>
        <taxon>Dictyoptera</taxon>
        <taxon>Blattodea</taxon>
        <taxon>Blaberoidea</taxon>
        <taxon>Blaberidae</taxon>
        <taxon>Diplopterinae</taxon>
        <taxon>Diploptera</taxon>
    </lineage>
</organism>
<comment type="caution">
    <text evidence="1">The sequence shown here is derived from an EMBL/GenBank/DDBJ whole genome shotgun (WGS) entry which is preliminary data.</text>
</comment>
<proteinExistence type="predicted"/>